<reference evidence="2 3" key="1">
    <citation type="submission" date="2014-06" db="EMBL/GenBank/DDBJ databases">
        <authorList>
            <consortium name="DOE Joint Genome Institute"/>
            <person name="Kuo A."/>
            <person name="Kohler A."/>
            <person name="Nagy L.G."/>
            <person name="Floudas D."/>
            <person name="Copeland A."/>
            <person name="Barry K.W."/>
            <person name="Cichocki N."/>
            <person name="Veneault-Fourrey C."/>
            <person name="LaButti K."/>
            <person name="Lindquist E.A."/>
            <person name="Lipzen A."/>
            <person name="Lundell T."/>
            <person name="Morin E."/>
            <person name="Murat C."/>
            <person name="Sun H."/>
            <person name="Tunlid A."/>
            <person name="Henrissat B."/>
            <person name="Grigoriev I.V."/>
            <person name="Hibbett D.S."/>
            <person name="Martin F."/>
            <person name="Nordberg H.P."/>
            <person name="Cantor M.N."/>
            <person name="Hua S.X."/>
        </authorList>
    </citation>
    <scope>NUCLEOTIDE SEQUENCE [LARGE SCALE GENOMIC DNA]</scope>
    <source>
        <strain evidence="2 3">ATCC 200175</strain>
    </source>
</reference>
<name>A0A0C9TVG8_PAXIN</name>
<proteinExistence type="predicted"/>
<keyword evidence="3" id="KW-1185">Reference proteome</keyword>
<gene>
    <name evidence="2" type="ORF">PAXINDRAFT_100240</name>
</gene>
<evidence type="ECO:0000313" key="2">
    <source>
        <dbReference type="EMBL" id="KIJ14263.1"/>
    </source>
</evidence>
<protein>
    <submittedName>
        <fullName evidence="2">Uncharacterized protein</fullName>
    </submittedName>
</protein>
<evidence type="ECO:0000313" key="3">
    <source>
        <dbReference type="Proteomes" id="UP000053647"/>
    </source>
</evidence>
<dbReference type="AlphaFoldDB" id="A0A0C9TVG8"/>
<dbReference type="OrthoDB" id="2861623at2759"/>
<dbReference type="EMBL" id="KN819344">
    <property type="protein sequence ID" value="KIJ14263.1"/>
    <property type="molecule type" value="Genomic_DNA"/>
</dbReference>
<dbReference type="HOGENOM" id="CLU_1835780_0_0_1"/>
<dbReference type="Proteomes" id="UP000053647">
    <property type="component" value="Unassembled WGS sequence"/>
</dbReference>
<feature type="region of interest" description="Disordered" evidence="1">
    <location>
        <begin position="97"/>
        <end position="119"/>
    </location>
</feature>
<organism evidence="2 3">
    <name type="scientific">Paxillus involutus ATCC 200175</name>
    <dbReference type="NCBI Taxonomy" id="664439"/>
    <lineage>
        <taxon>Eukaryota</taxon>
        <taxon>Fungi</taxon>
        <taxon>Dikarya</taxon>
        <taxon>Basidiomycota</taxon>
        <taxon>Agaricomycotina</taxon>
        <taxon>Agaricomycetes</taxon>
        <taxon>Agaricomycetidae</taxon>
        <taxon>Boletales</taxon>
        <taxon>Paxilineae</taxon>
        <taxon>Paxillaceae</taxon>
        <taxon>Paxillus</taxon>
    </lineage>
</organism>
<evidence type="ECO:0000256" key="1">
    <source>
        <dbReference type="SAM" id="MobiDB-lite"/>
    </source>
</evidence>
<reference evidence="3" key="2">
    <citation type="submission" date="2015-01" db="EMBL/GenBank/DDBJ databases">
        <title>Evolutionary Origins and Diversification of the Mycorrhizal Mutualists.</title>
        <authorList>
            <consortium name="DOE Joint Genome Institute"/>
            <consortium name="Mycorrhizal Genomics Consortium"/>
            <person name="Kohler A."/>
            <person name="Kuo A."/>
            <person name="Nagy L.G."/>
            <person name="Floudas D."/>
            <person name="Copeland A."/>
            <person name="Barry K.W."/>
            <person name="Cichocki N."/>
            <person name="Veneault-Fourrey C."/>
            <person name="LaButti K."/>
            <person name="Lindquist E.A."/>
            <person name="Lipzen A."/>
            <person name="Lundell T."/>
            <person name="Morin E."/>
            <person name="Murat C."/>
            <person name="Riley R."/>
            <person name="Ohm R."/>
            <person name="Sun H."/>
            <person name="Tunlid A."/>
            <person name="Henrissat B."/>
            <person name="Grigoriev I.V."/>
            <person name="Hibbett D.S."/>
            <person name="Martin F."/>
        </authorList>
    </citation>
    <scope>NUCLEOTIDE SEQUENCE [LARGE SCALE GENOMIC DNA]</scope>
    <source>
        <strain evidence="3">ATCC 200175</strain>
    </source>
</reference>
<accession>A0A0C9TVG8</accession>
<sequence length="140" mass="15577">MTNLLPSSRKHRTTTRVLPREGWPTLRKHAEDYTDAFVFQAELRERGEVFDLASYPAFGSAERYAVRFSGRSGLALTCLMLFDDPAFDVYSFRMSKGHGSSNTDLDAREGGGSTETSGHGAEYYSDALGSWAAANMEWSF</sequence>